<accession>D3F580</accession>
<gene>
    <name evidence="1" type="ordered locus">Cwoe_2122</name>
</gene>
<dbReference type="HOGENOM" id="CLU_1203154_0_0_11"/>
<evidence type="ECO:0000313" key="2">
    <source>
        <dbReference type="Proteomes" id="UP000008229"/>
    </source>
</evidence>
<name>D3F580_CONWI</name>
<organism evidence="1 2">
    <name type="scientific">Conexibacter woesei (strain DSM 14684 / CCUG 47730 / CIP 108061 / JCM 11494 / NBRC 100937 / ID131577)</name>
    <dbReference type="NCBI Taxonomy" id="469383"/>
    <lineage>
        <taxon>Bacteria</taxon>
        <taxon>Bacillati</taxon>
        <taxon>Actinomycetota</taxon>
        <taxon>Thermoleophilia</taxon>
        <taxon>Solirubrobacterales</taxon>
        <taxon>Conexibacteraceae</taxon>
        <taxon>Conexibacter</taxon>
    </lineage>
</organism>
<reference evidence="2" key="2">
    <citation type="submission" date="2010-01" db="EMBL/GenBank/DDBJ databases">
        <title>The complete genome of Conexibacter woesei DSM 14684.</title>
        <authorList>
            <consortium name="US DOE Joint Genome Institute (JGI-PGF)"/>
            <person name="Lucas S."/>
            <person name="Copeland A."/>
            <person name="Lapidus A."/>
            <person name="Glavina del Rio T."/>
            <person name="Dalin E."/>
            <person name="Tice H."/>
            <person name="Bruce D."/>
            <person name="Goodwin L."/>
            <person name="Pitluck S."/>
            <person name="Kyrpides N."/>
            <person name="Mavromatis K."/>
            <person name="Ivanova N."/>
            <person name="Mikhailova N."/>
            <person name="Chertkov O."/>
            <person name="Brettin T."/>
            <person name="Detter J.C."/>
            <person name="Han C."/>
            <person name="Larimer F."/>
            <person name="Land M."/>
            <person name="Hauser L."/>
            <person name="Markowitz V."/>
            <person name="Cheng J.-F."/>
            <person name="Hugenholtz P."/>
            <person name="Woyke T."/>
            <person name="Wu D."/>
            <person name="Pukall R."/>
            <person name="Steenblock K."/>
            <person name="Schneider S."/>
            <person name="Klenk H.-P."/>
            <person name="Eisen J.A."/>
        </authorList>
    </citation>
    <scope>NUCLEOTIDE SEQUENCE [LARGE SCALE GENOMIC DNA]</scope>
    <source>
        <strain evidence="2">DSM 14684 / CIP 108061 / JCM 11494 / NBRC 100937 / ID131577</strain>
    </source>
</reference>
<sequence>MLLLDATMSIAPAKEAELNTWYHLHVPRLVAVPGYESGNRYVAITPGPRYAALYEIRDHAALPLLLGEDAGTRDEVTLSEWAVWDRDLLPHTSDLHLHVYEPLAATPPRLLRGGRPLVVVRVEHDAGDPGAAEAAWREAVLPGLARERDVAGAVLLRQSPDPVVGWLNTGPDRLLGLIECDGVAAAAALAEAGAAAGGFAQPLADAAGGRTARVTAYRPIAQHWDWEAAR</sequence>
<evidence type="ECO:0000313" key="1">
    <source>
        <dbReference type="EMBL" id="ADB50547.1"/>
    </source>
</evidence>
<protein>
    <submittedName>
        <fullName evidence="1">Uncharacterized protein</fullName>
    </submittedName>
</protein>
<dbReference type="RefSeq" id="WP_012933598.1">
    <property type="nucleotide sequence ID" value="NC_013739.1"/>
</dbReference>
<dbReference type="STRING" id="469383.Cwoe_2122"/>
<keyword evidence="2" id="KW-1185">Reference proteome</keyword>
<dbReference type="OrthoDB" id="3481501at2"/>
<proteinExistence type="predicted"/>
<dbReference type="Proteomes" id="UP000008229">
    <property type="component" value="Chromosome"/>
</dbReference>
<reference evidence="1 2" key="1">
    <citation type="journal article" date="2010" name="Stand. Genomic Sci.">
        <title>Complete genome sequence of Conexibacter woesei type strain (ID131577).</title>
        <authorList>
            <person name="Pukall R."/>
            <person name="Lapidus A."/>
            <person name="Glavina Del Rio T."/>
            <person name="Copeland A."/>
            <person name="Tice H."/>
            <person name="Cheng J.-F."/>
            <person name="Lucas S."/>
            <person name="Chen F."/>
            <person name="Nolan M."/>
            <person name="Bruce D."/>
            <person name="Goodwin L."/>
            <person name="Pitluck S."/>
            <person name="Mavromatis K."/>
            <person name="Ivanova N."/>
            <person name="Ovchinnikova G."/>
            <person name="Pati A."/>
            <person name="Chen A."/>
            <person name="Palaniappan K."/>
            <person name="Land M."/>
            <person name="Hauser L."/>
            <person name="Chang Y.-J."/>
            <person name="Jeffries C.D."/>
            <person name="Chain P."/>
            <person name="Meincke L."/>
            <person name="Sims D."/>
            <person name="Brettin T."/>
            <person name="Detter J.C."/>
            <person name="Rohde M."/>
            <person name="Goeker M."/>
            <person name="Bristow J."/>
            <person name="Eisen J.A."/>
            <person name="Markowitz V."/>
            <person name="Kyrpides N.C."/>
            <person name="Klenk H.-P."/>
            <person name="Hugenholtz P."/>
        </authorList>
    </citation>
    <scope>NUCLEOTIDE SEQUENCE [LARGE SCALE GENOMIC DNA]</scope>
    <source>
        <strain evidence="2">DSM 14684 / CIP 108061 / JCM 11494 / NBRC 100937 / ID131577</strain>
    </source>
</reference>
<dbReference type="EMBL" id="CP001854">
    <property type="protein sequence ID" value="ADB50547.1"/>
    <property type="molecule type" value="Genomic_DNA"/>
</dbReference>
<dbReference type="KEGG" id="cwo:Cwoe_2122"/>
<dbReference type="AlphaFoldDB" id="D3F580"/>